<evidence type="ECO:0000313" key="5">
    <source>
        <dbReference type="Proteomes" id="UP001172054"/>
    </source>
</evidence>
<dbReference type="Proteomes" id="UP001172054">
    <property type="component" value="Unassembled WGS sequence"/>
</dbReference>
<dbReference type="SUPFAM" id="SSF51419">
    <property type="entry name" value="PLP-binding barrel"/>
    <property type="match status" value="1"/>
</dbReference>
<sequence length="413" mass="47464">MIIDFERLKEISDIHGDSFYLLDSKKFEQNYKELQKAFRDIYSNTYIAYSYKTNYIPKLCKIVNENGGFAEVVSDMEYQIALKIGVESQNIYYNGPYKNPSAVEKLLLDGGIVNVDSHYELEIIKIIASKYPENLLSVGLRCNFDINDGVKSRFGFDVESEDFVDVINLINDINNIELTGLHCHFASRYIETWTGRPERMLNLISKYFNEPPKFISVGGGLFGKMAPSLKEQFDFDIPSYEDYAEVVATQFRDFFEDMEFSKQPKLIIEPGSALVGDAMKFAAKVINIKDIRGKKMATLAGSIYNINPTLNKKNPPVKAYHNVENEDKLRMYEDIDLGGYTCIESDYLYRGYTGEMSVGDYMVFENVGSYSVVLKPPFILPNFAVVDYNEETNSIEIIKHRETFDDVFRTYEF</sequence>
<dbReference type="RefSeq" id="WP_300981618.1">
    <property type="nucleotide sequence ID" value="NZ_CP129238.1"/>
</dbReference>
<dbReference type="InterPro" id="IPR009006">
    <property type="entry name" value="Ala_racemase/Decarboxylase_C"/>
</dbReference>
<dbReference type="Pfam" id="PF02784">
    <property type="entry name" value="Orn_Arg_deC_N"/>
    <property type="match status" value="1"/>
</dbReference>
<dbReference type="PANTHER" id="PTHR43727:SF2">
    <property type="entry name" value="GROUP IV DECARBOXYLASE"/>
    <property type="match status" value="1"/>
</dbReference>
<keyword evidence="5" id="KW-1185">Reference proteome</keyword>
<evidence type="ECO:0000259" key="3">
    <source>
        <dbReference type="Pfam" id="PF02784"/>
    </source>
</evidence>
<proteinExistence type="predicted"/>
<reference evidence="4 5" key="1">
    <citation type="submission" date="2023-06" db="EMBL/GenBank/DDBJ databases">
        <title>Novel species in genus Planococcus.</title>
        <authorList>
            <person name="Ning S."/>
        </authorList>
    </citation>
    <scope>NUCLEOTIDE SEQUENCE [LARGE SCALE GENOMIC DNA]</scope>
    <source>
        <strain evidence="4 5">N064</strain>
    </source>
</reference>
<comment type="caution">
    <text evidence="4">The sequence shown here is derived from an EMBL/GenBank/DDBJ whole genome shotgun (WGS) entry which is preliminary data.</text>
</comment>
<evidence type="ECO:0000256" key="1">
    <source>
        <dbReference type="ARBA" id="ARBA00001933"/>
    </source>
</evidence>
<dbReference type="PANTHER" id="PTHR43727">
    <property type="entry name" value="DIAMINOPIMELATE DECARBOXYLASE"/>
    <property type="match status" value="1"/>
</dbReference>
<dbReference type="EMBL" id="JAUJWW010000001">
    <property type="protein sequence ID" value="MDN7226407.1"/>
    <property type="molecule type" value="Genomic_DNA"/>
</dbReference>
<gene>
    <name evidence="4" type="ORF">QWY15_03780</name>
</gene>
<feature type="domain" description="Orn/DAP/Arg decarboxylase 2 N-terminal" evidence="3">
    <location>
        <begin position="28"/>
        <end position="275"/>
    </location>
</feature>
<comment type="cofactor">
    <cofactor evidence="1">
        <name>pyridoxal 5'-phosphate</name>
        <dbReference type="ChEBI" id="CHEBI:597326"/>
    </cofactor>
</comment>
<dbReference type="Gene3D" id="2.40.37.10">
    <property type="entry name" value="Lyase, Ornithine Decarboxylase, Chain A, domain 1"/>
    <property type="match status" value="1"/>
</dbReference>
<accession>A0ABT8MND0</accession>
<dbReference type="PRINTS" id="PR01179">
    <property type="entry name" value="ODADCRBXLASE"/>
</dbReference>
<keyword evidence="2" id="KW-0663">Pyridoxal phosphate</keyword>
<evidence type="ECO:0000256" key="2">
    <source>
        <dbReference type="ARBA" id="ARBA00022898"/>
    </source>
</evidence>
<protein>
    <recommendedName>
        <fullName evidence="3">Orn/DAP/Arg decarboxylase 2 N-terminal domain-containing protein</fullName>
    </recommendedName>
</protein>
<organism evidence="4 5">
    <name type="scientific">Planococcus liqunii</name>
    <dbReference type="NCBI Taxonomy" id="3058394"/>
    <lineage>
        <taxon>Bacteria</taxon>
        <taxon>Bacillati</taxon>
        <taxon>Bacillota</taxon>
        <taxon>Bacilli</taxon>
        <taxon>Bacillales</taxon>
        <taxon>Caryophanaceae</taxon>
        <taxon>Planococcus</taxon>
    </lineage>
</organism>
<dbReference type="SUPFAM" id="SSF50621">
    <property type="entry name" value="Alanine racemase C-terminal domain-like"/>
    <property type="match status" value="1"/>
</dbReference>
<dbReference type="Gene3D" id="3.20.20.10">
    <property type="entry name" value="Alanine racemase"/>
    <property type="match status" value="1"/>
</dbReference>
<dbReference type="InterPro" id="IPR000183">
    <property type="entry name" value="Orn/DAP/Arg_de-COase"/>
</dbReference>
<dbReference type="InterPro" id="IPR029066">
    <property type="entry name" value="PLP-binding_barrel"/>
</dbReference>
<dbReference type="InterPro" id="IPR022644">
    <property type="entry name" value="De-COase2_N"/>
</dbReference>
<name>A0ABT8MND0_9BACL</name>
<evidence type="ECO:0000313" key="4">
    <source>
        <dbReference type="EMBL" id="MDN7226407.1"/>
    </source>
</evidence>